<dbReference type="EMBL" id="BOVK01000014">
    <property type="protein sequence ID" value="GIQ68261.1"/>
    <property type="molecule type" value="Genomic_DNA"/>
</dbReference>
<dbReference type="SUPFAM" id="SSF52833">
    <property type="entry name" value="Thioredoxin-like"/>
    <property type="match status" value="1"/>
</dbReference>
<keyword evidence="2" id="KW-1185">Reference proteome</keyword>
<evidence type="ECO:0000313" key="2">
    <source>
        <dbReference type="Proteomes" id="UP000677918"/>
    </source>
</evidence>
<proteinExistence type="predicted"/>
<protein>
    <submittedName>
        <fullName evidence="1">Thiol reductase thioredoxin</fullName>
    </submittedName>
</protein>
<dbReference type="CDD" id="cd02947">
    <property type="entry name" value="TRX_family"/>
    <property type="match status" value="1"/>
</dbReference>
<dbReference type="InterPro" id="IPR036249">
    <property type="entry name" value="Thioredoxin-like_sf"/>
</dbReference>
<comment type="caution">
    <text evidence="1">The sequence shown here is derived from an EMBL/GenBank/DDBJ whole genome shotgun (WGS) entry which is preliminary data.</text>
</comment>
<accession>A0A8J4H2I7</accession>
<dbReference type="Proteomes" id="UP000677918">
    <property type="component" value="Unassembled WGS sequence"/>
</dbReference>
<sequence length="117" mass="13372">MEGISGDLSSAAVPRMLPDYTETQLLERVQSGERFAVFVHTPFCGTCKLAERMIAIVATMDNIVPVVRANINFLPWVRRKWELTSVPCLLLFEQSRCIGKRYAFQSVDTVYRMLKIE</sequence>
<evidence type="ECO:0000313" key="1">
    <source>
        <dbReference type="EMBL" id="GIQ68261.1"/>
    </source>
</evidence>
<reference evidence="1" key="1">
    <citation type="submission" date="2021-04" db="EMBL/GenBank/DDBJ databases">
        <title>Draft genome sequence of Xylanibacillus composti strain K13.</title>
        <authorList>
            <person name="Uke A."/>
            <person name="Chhe C."/>
            <person name="Baramee S."/>
            <person name="Kosugi A."/>
        </authorList>
    </citation>
    <scope>NUCLEOTIDE SEQUENCE</scope>
    <source>
        <strain evidence="1">K13</strain>
    </source>
</reference>
<gene>
    <name evidence="1" type="ORF">XYCOK13_10850</name>
</gene>
<organism evidence="1 2">
    <name type="scientific">Xylanibacillus composti</name>
    <dbReference type="NCBI Taxonomy" id="1572762"/>
    <lineage>
        <taxon>Bacteria</taxon>
        <taxon>Bacillati</taxon>
        <taxon>Bacillota</taxon>
        <taxon>Bacilli</taxon>
        <taxon>Bacillales</taxon>
        <taxon>Paenibacillaceae</taxon>
        <taxon>Xylanibacillus</taxon>
    </lineage>
</organism>
<dbReference type="Gene3D" id="3.40.30.10">
    <property type="entry name" value="Glutaredoxin"/>
    <property type="match status" value="1"/>
</dbReference>
<dbReference type="RefSeq" id="WP_213410875.1">
    <property type="nucleotide sequence ID" value="NZ_BOVK01000014.1"/>
</dbReference>
<dbReference type="AlphaFoldDB" id="A0A8J4H2I7"/>
<name>A0A8J4H2I7_9BACL</name>